<dbReference type="Gene3D" id="3.30.460.10">
    <property type="entry name" value="Beta Polymerase, domain 2"/>
    <property type="match status" value="1"/>
</dbReference>
<evidence type="ECO:0008006" key="3">
    <source>
        <dbReference type="Google" id="ProtNLM"/>
    </source>
</evidence>
<dbReference type="Proteomes" id="UP001501047">
    <property type="component" value="Unassembled WGS sequence"/>
</dbReference>
<accession>A0ABP3W5X4</accession>
<organism evidence="1 2">
    <name type="scientific">Clostridium subterminale</name>
    <dbReference type="NCBI Taxonomy" id="1550"/>
    <lineage>
        <taxon>Bacteria</taxon>
        <taxon>Bacillati</taxon>
        <taxon>Bacillota</taxon>
        <taxon>Clostridia</taxon>
        <taxon>Eubacteriales</taxon>
        <taxon>Clostridiaceae</taxon>
        <taxon>Clostridium</taxon>
    </lineage>
</organism>
<protein>
    <recommendedName>
        <fullName evidence="3">Nucleotidyltransferase domain-containing protein</fullName>
    </recommendedName>
</protein>
<name>A0ABP3W5X4_CLOSU</name>
<dbReference type="EMBL" id="BAAACI010000007">
    <property type="protein sequence ID" value="GAA0776985.1"/>
    <property type="molecule type" value="Genomic_DNA"/>
</dbReference>
<evidence type="ECO:0000313" key="1">
    <source>
        <dbReference type="EMBL" id="GAA0776985.1"/>
    </source>
</evidence>
<evidence type="ECO:0000313" key="2">
    <source>
        <dbReference type="Proteomes" id="UP001501047"/>
    </source>
</evidence>
<proteinExistence type="predicted"/>
<sequence>MNYVYAAWQGGSAAFKRVDEWSDIDVVVDVEDDKIKDMFNVLDIYLKSLAKIENSYGGPQSLSPGAYQKVYKLHGTSKFMVIEICAVKHTSTEKLLKEVHGDILVLFDKCNVAQATPMNKIEFAKTLRTRIENVDSLFNMYQFLIEKELNRHNYIEAISFYQSFSLGLLLEMLRIKYKPYIYNFKTRYVYYDFPEDVVKRLHNFYFIKDGEELRERHQEIIEWFNKVIVDLKNVNLEELL</sequence>
<reference evidence="2" key="1">
    <citation type="journal article" date="2019" name="Int. J. Syst. Evol. Microbiol.">
        <title>The Global Catalogue of Microorganisms (GCM) 10K type strain sequencing project: providing services to taxonomists for standard genome sequencing and annotation.</title>
        <authorList>
            <consortium name="The Broad Institute Genomics Platform"/>
            <consortium name="The Broad Institute Genome Sequencing Center for Infectious Disease"/>
            <person name="Wu L."/>
            <person name="Ma J."/>
        </authorList>
    </citation>
    <scope>NUCLEOTIDE SEQUENCE [LARGE SCALE GENOMIC DNA]</scope>
    <source>
        <strain evidence="2">JCM 1417</strain>
    </source>
</reference>
<comment type="caution">
    <text evidence="1">The sequence shown here is derived from an EMBL/GenBank/DDBJ whole genome shotgun (WGS) entry which is preliminary data.</text>
</comment>
<dbReference type="RefSeq" id="WP_343827435.1">
    <property type="nucleotide sequence ID" value="NZ_BAAACI010000007.1"/>
</dbReference>
<keyword evidence="2" id="KW-1185">Reference proteome</keyword>
<dbReference type="InterPro" id="IPR043519">
    <property type="entry name" value="NT_sf"/>
</dbReference>
<gene>
    <name evidence="1" type="ORF">GCM10008908_31350</name>
</gene>